<comment type="caution">
    <text evidence="1">The sequence shown here is derived from an EMBL/GenBank/DDBJ whole genome shotgun (WGS) entry which is preliminary data.</text>
</comment>
<name>A0A645GWZ9_9ZZZZ</name>
<dbReference type="EMBL" id="VSSQ01082822">
    <property type="protein sequence ID" value="MPN31335.1"/>
    <property type="molecule type" value="Genomic_DNA"/>
</dbReference>
<accession>A0A645GWZ9</accession>
<proteinExistence type="predicted"/>
<gene>
    <name evidence="1" type="ORF">SDC9_178809</name>
</gene>
<organism evidence="1">
    <name type="scientific">bioreactor metagenome</name>
    <dbReference type="NCBI Taxonomy" id="1076179"/>
    <lineage>
        <taxon>unclassified sequences</taxon>
        <taxon>metagenomes</taxon>
        <taxon>ecological metagenomes</taxon>
    </lineage>
</organism>
<protein>
    <submittedName>
        <fullName evidence="1">Uncharacterized protein</fullName>
    </submittedName>
</protein>
<dbReference type="AlphaFoldDB" id="A0A645GWZ9"/>
<evidence type="ECO:0000313" key="1">
    <source>
        <dbReference type="EMBL" id="MPN31335.1"/>
    </source>
</evidence>
<reference evidence="1" key="1">
    <citation type="submission" date="2019-08" db="EMBL/GenBank/DDBJ databases">
        <authorList>
            <person name="Kucharzyk K."/>
            <person name="Murdoch R.W."/>
            <person name="Higgins S."/>
            <person name="Loffler F."/>
        </authorList>
    </citation>
    <scope>NUCLEOTIDE SEQUENCE</scope>
</reference>
<sequence>MRRVKSHGKYGVILKTVVLIEILGNQRLLVNQNNALMNGSQGYLISG</sequence>